<sequence length="213" mass="24232">MVSRNVSEEVGRRGRGVERGEKSEESKGTKSGDRMRERGGSKEVETKLEKNESLKIETAVNKNPLIIVKYVMGEKKKEQVEEAVRRHMIKTGQKCRKKDLQIEAIYEKKTRNLHVVLKVAPVVWRQLTEAGAFQLQWGLSCVEDQSPIIRCSRCLGFGHMKRVCQEPSDSCSHCGEDHIYVDCPKKDRAPECLNCKKAGTNNREHNTFSSECP</sequence>
<organism evidence="3 4">
    <name type="scientific">Chilo suppressalis</name>
    <name type="common">Asiatic rice borer moth</name>
    <dbReference type="NCBI Taxonomy" id="168631"/>
    <lineage>
        <taxon>Eukaryota</taxon>
        <taxon>Metazoa</taxon>
        <taxon>Ecdysozoa</taxon>
        <taxon>Arthropoda</taxon>
        <taxon>Hexapoda</taxon>
        <taxon>Insecta</taxon>
        <taxon>Pterygota</taxon>
        <taxon>Neoptera</taxon>
        <taxon>Endopterygota</taxon>
        <taxon>Lepidoptera</taxon>
        <taxon>Glossata</taxon>
        <taxon>Ditrysia</taxon>
        <taxon>Pyraloidea</taxon>
        <taxon>Crambidae</taxon>
        <taxon>Crambinae</taxon>
        <taxon>Chilo</taxon>
    </lineage>
</organism>
<feature type="domain" description="CCHC-type" evidence="2">
    <location>
        <begin position="170"/>
        <end position="185"/>
    </location>
</feature>
<reference evidence="3" key="1">
    <citation type="submission" date="2021-12" db="EMBL/GenBank/DDBJ databases">
        <authorList>
            <person name="King R."/>
        </authorList>
    </citation>
    <scope>NUCLEOTIDE SEQUENCE</scope>
</reference>
<dbReference type="Proteomes" id="UP001153292">
    <property type="component" value="Chromosome 11"/>
</dbReference>
<dbReference type="Gene3D" id="4.10.60.10">
    <property type="entry name" value="Zinc finger, CCHC-type"/>
    <property type="match status" value="1"/>
</dbReference>
<evidence type="ECO:0000256" key="1">
    <source>
        <dbReference type="SAM" id="MobiDB-lite"/>
    </source>
</evidence>
<proteinExistence type="predicted"/>
<evidence type="ECO:0000259" key="2">
    <source>
        <dbReference type="SMART" id="SM00343"/>
    </source>
</evidence>
<protein>
    <recommendedName>
        <fullName evidence="2">CCHC-type domain-containing protein</fullName>
    </recommendedName>
</protein>
<dbReference type="EMBL" id="OU963904">
    <property type="protein sequence ID" value="CAH0398358.1"/>
    <property type="molecule type" value="Genomic_DNA"/>
</dbReference>
<dbReference type="SUPFAM" id="SSF57756">
    <property type="entry name" value="Retrovirus zinc finger-like domains"/>
    <property type="match status" value="1"/>
</dbReference>
<feature type="region of interest" description="Disordered" evidence="1">
    <location>
        <begin position="1"/>
        <end position="47"/>
    </location>
</feature>
<dbReference type="InterPro" id="IPR036875">
    <property type="entry name" value="Znf_CCHC_sf"/>
</dbReference>
<evidence type="ECO:0000313" key="4">
    <source>
        <dbReference type="Proteomes" id="UP001153292"/>
    </source>
</evidence>
<name>A0ABN8ARN3_CHISP</name>
<feature type="domain" description="CCHC-type" evidence="2">
    <location>
        <begin position="150"/>
        <end position="166"/>
    </location>
</feature>
<keyword evidence="4" id="KW-1185">Reference proteome</keyword>
<accession>A0ABN8ARN3</accession>
<gene>
    <name evidence="3" type="ORF">CHILSU_LOCUS1478</name>
</gene>
<dbReference type="SMART" id="SM00343">
    <property type="entry name" value="ZnF_C2HC"/>
    <property type="match status" value="2"/>
</dbReference>
<dbReference type="InterPro" id="IPR001878">
    <property type="entry name" value="Znf_CCHC"/>
</dbReference>
<evidence type="ECO:0000313" key="3">
    <source>
        <dbReference type="EMBL" id="CAH0398358.1"/>
    </source>
</evidence>